<sequence>MLLRQWGEDVLLFTHDQGPPDEENAERLEAVGVDVVDGPVHSVVVEDDRLRGVRLRSGEIVPRETLVVSPRLVPFDDLLDALGVPAALQHDGPALTGRFVPSGTGATEVYVAGNLSDPGAVVVTAASHGLRAATAVDVDLVQEDADAAVTRLRAGRTAGDARAARPPRPVRSARTTRTA</sequence>
<dbReference type="Gene3D" id="3.50.50.60">
    <property type="entry name" value="FAD/NAD(P)-binding domain"/>
    <property type="match status" value="1"/>
</dbReference>
<comment type="caution">
    <text evidence="2">The sequence shown here is derived from an EMBL/GenBank/DDBJ whole genome shotgun (WGS) entry which is preliminary data.</text>
</comment>
<organism evidence="2 3">
    <name type="scientific">Aquipuribacter hungaricus</name>
    <dbReference type="NCBI Taxonomy" id="545624"/>
    <lineage>
        <taxon>Bacteria</taxon>
        <taxon>Bacillati</taxon>
        <taxon>Actinomycetota</taxon>
        <taxon>Actinomycetes</taxon>
        <taxon>Micrococcales</taxon>
        <taxon>Intrasporangiaceae</taxon>
        <taxon>Aquipuribacter</taxon>
    </lineage>
</organism>
<keyword evidence="3" id="KW-1185">Reference proteome</keyword>
<accession>A0ABV7WFJ1</accession>
<dbReference type="Proteomes" id="UP001595685">
    <property type="component" value="Unassembled WGS sequence"/>
</dbReference>
<evidence type="ECO:0000313" key="3">
    <source>
        <dbReference type="Proteomes" id="UP001595685"/>
    </source>
</evidence>
<dbReference type="SUPFAM" id="SSF51905">
    <property type="entry name" value="FAD/NAD(P)-binding domain"/>
    <property type="match status" value="1"/>
</dbReference>
<gene>
    <name evidence="2" type="ORF">ACFOLH_09125</name>
</gene>
<protein>
    <submittedName>
        <fullName evidence="2">Uncharacterized protein</fullName>
    </submittedName>
</protein>
<feature type="compositionally biased region" description="Low complexity" evidence="1">
    <location>
        <begin position="170"/>
        <end position="179"/>
    </location>
</feature>
<dbReference type="InterPro" id="IPR036188">
    <property type="entry name" value="FAD/NAD-bd_sf"/>
</dbReference>
<name>A0ABV7WFJ1_9MICO</name>
<feature type="region of interest" description="Disordered" evidence="1">
    <location>
        <begin position="156"/>
        <end position="179"/>
    </location>
</feature>
<dbReference type="EMBL" id="JBHRWW010000005">
    <property type="protein sequence ID" value="MFC3688500.1"/>
    <property type="molecule type" value="Genomic_DNA"/>
</dbReference>
<reference evidence="3" key="1">
    <citation type="journal article" date="2019" name="Int. J. Syst. Evol. Microbiol.">
        <title>The Global Catalogue of Microorganisms (GCM) 10K type strain sequencing project: providing services to taxonomists for standard genome sequencing and annotation.</title>
        <authorList>
            <consortium name="The Broad Institute Genomics Platform"/>
            <consortium name="The Broad Institute Genome Sequencing Center for Infectious Disease"/>
            <person name="Wu L."/>
            <person name="Ma J."/>
        </authorList>
    </citation>
    <scope>NUCLEOTIDE SEQUENCE [LARGE SCALE GENOMIC DNA]</scope>
    <source>
        <strain evidence="3">NCAIM B.02333</strain>
    </source>
</reference>
<dbReference type="RefSeq" id="WP_340295747.1">
    <property type="nucleotide sequence ID" value="NZ_JBBEOI010000294.1"/>
</dbReference>
<evidence type="ECO:0000313" key="2">
    <source>
        <dbReference type="EMBL" id="MFC3688500.1"/>
    </source>
</evidence>
<proteinExistence type="predicted"/>
<evidence type="ECO:0000256" key="1">
    <source>
        <dbReference type="SAM" id="MobiDB-lite"/>
    </source>
</evidence>